<sequence length="654" mass="72124">MQLHAFSLYSLEPNIGLPLSNGVTCLAGANGIGKSTFLSTINFALTGVVPEPTREFKSASAYLQKAREYTSTFFDGRINELDRDAAAISIEFTIKDRHYALKRSLFEIDTIASLRITQAEVVIFESTDSTTGHNDERYRQDVSEAIGLNSFEQFVLLQHFLFTFDESRHLIFWDQQVSSALLYICFGGDPQDAAKADHLNREMEKAGSRGRNLQYQASTLDKRITQLESSVETDDEATADVETATEHYRSLNEALTNNIEAAERVEADASDAELKVMEASSAVVSVRGAYTRAFDEFMSGATSADKHPFIASTISECKCPICAAEGPSIAQAIRSKINADVCPLCTSALQPPASMNSERTQALAELDRSLAERKRVLDAAVATKARLNAELAIRRDQVRAAQEAINSFESQNRDALARIRGKLALLEGPLAATLNALKTARNEQLTQRQEAYAERDRHRDDLKVLQRSLERKYLEAESTFVPMFKRLAKRFLGIDLDITLASSAPTGLHLEIELRGSSRRMQTQLSESQRFFIDIALRMALAQYVSDPGSLATLFIDTPEGSLDIAYEDRAGQMFAEFVSSGHPMIMTANINSSKLLTSLAQACGGELMQIVQMTNWTELSDVQRGAEGLFRTAFDEIGQALLFGRADPPAAGV</sequence>
<dbReference type="GO" id="GO:0016887">
    <property type="term" value="F:ATP hydrolysis activity"/>
    <property type="evidence" value="ECO:0007669"/>
    <property type="project" value="InterPro"/>
</dbReference>
<dbReference type="InterPro" id="IPR038729">
    <property type="entry name" value="Rad50/SbcC_AAA"/>
</dbReference>
<dbReference type="Pfam" id="PF13476">
    <property type="entry name" value="AAA_23"/>
    <property type="match status" value="1"/>
</dbReference>
<dbReference type="Proteomes" id="UP000016368">
    <property type="component" value="Unassembled WGS sequence"/>
</dbReference>
<dbReference type="EMBL" id="AEGR01000052">
    <property type="protein sequence ID" value="EGI77106.1"/>
    <property type="molecule type" value="Genomic_DNA"/>
</dbReference>
<keyword evidence="4" id="KW-1185">Reference proteome</keyword>
<dbReference type="SUPFAM" id="SSF52540">
    <property type="entry name" value="P-loop containing nucleoside triphosphate hydrolases"/>
    <property type="match status" value="1"/>
</dbReference>
<feature type="coiled-coil region" evidence="1">
    <location>
        <begin position="384"/>
        <end position="418"/>
    </location>
</feature>
<evidence type="ECO:0000259" key="2">
    <source>
        <dbReference type="Pfam" id="PF13476"/>
    </source>
</evidence>
<feature type="coiled-coil region" evidence="1">
    <location>
        <begin position="252"/>
        <end position="282"/>
    </location>
</feature>
<dbReference type="InterPro" id="IPR027417">
    <property type="entry name" value="P-loop_NTPase"/>
</dbReference>
<proteinExistence type="predicted"/>
<accession>F3KSN7</accession>
<dbReference type="STRING" id="887062.HGR_07331"/>
<organism evidence="3 4">
    <name type="scientific">Hylemonella gracilis ATCC 19624</name>
    <dbReference type="NCBI Taxonomy" id="887062"/>
    <lineage>
        <taxon>Bacteria</taxon>
        <taxon>Pseudomonadati</taxon>
        <taxon>Pseudomonadota</taxon>
        <taxon>Betaproteobacteria</taxon>
        <taxon>Burkholderiales</taxon>
        <taxon>Comamonadaceae</taxon>
        <taxon>Hylemonella</taxon>
    </lineage>
</organism>
<dbReference type="PANTHER" id="PTHR32114">
    <property type="entry name" value="ABC TRANSPORTER ABCH.3"/>
    <property type="match status" value="1"/>
</dbReference>
<dbReference type="Gene3D" id="3.40.50.300">
    <property type="entry name" value="P-loop containing nucleotide triphosphate hydrolases"/>
    <property type="match status" value="2"/>
</dbReference>
<dbReference type="PANTHER" id="PTHR32114:SF2">
    <property type="entry name" value="ABC TRANSPORTER ABCH.3"/>
    <property type="match status" value="1"/>
</dbReference>
<reference evidence="3 4" key="1">
    <citation type="journal article" date="2011" name="EMBO J.">
        <title>Structural diversity of bacterial flagellar motors.</title>
        <authorList>
            <person name="Chen S."/>
            <person name="Beeby M."/>
            <person name="Murphy G.E."/>
            <person name="Leadbetter J.R."/>
            <person name="Hendrixson D.R."/>
            <person name="Briegel A."/>
            <person name="Li Z."/>
            <person name="Shi J."/>
            <person name="Tocheva E.I."/>
            <person name="Muller A."/>
            <person name="Dobro M.J."/>
            <person name="Jensen G.J."/>
        </authorList>
    </citation>
    <scope>NUCLEOTIDE SEQUENCE [LARGE SCALE GENOMIC DNA]</scope>
    <source>
        <strain evidence="3 4">ATCC 19624</strain>
    </source>
</reference>
<evidence type="ECO:0000313" key="4">
    <source>
        <dbReference type="Proteomes" id="UP000016368"/>
    </source>
</evidence>
<protein>
    <recommendedName>
        <fullName evidence="2">Rad50/SbcC-type AAA domain-containing protein</fullName>
    </recommendedName>
</protein>
<gene>
    <name evidence="3" type="ORF">HGR_07331</name>
</gene>
<dbReference type="AlphaFoldDB" id="F3KSN7"/>
<evidence type="ECO:0000256" key="1">
    <source>
        <dbReference type="SAM" id="Coils"/>
    </source>
</evidence>
<feature type="domain" description="Rad50/SbcC-type AAA" evidence="2">
    <location>
        <begin position="17"/>
        <end position="228"/>
    </location>
</feature>
<comment type="caution">
    <text evidence="3">The sequence shown here is derived from an EMBL/GenBank/DDBJ whole genome shotgun (WGS) entry which is preliminary data.</text>
</comment>
<evidence type="ECO:0000313" key="3">
    <source>
        <dbReference type="EMBL" id="EGI77106.1"/>
    </source>
</evidence>
<name>F3KSN7_9BURK</name>
<dbReference type="GO" id="GO:0006302">
    <property type="term" value="P:double-strand break repair"/>
    <property type="evidence" value="ECO:0007669"/>
    <property type="project" value="InterPro"/>
</dbReference>
<dbReference type="eggNOG" id="COG1196">
    <property type="taxonomic scope" value="Bacteria"/>
</dbReference>
<keyword evidence="1" id="KW-0175">Coiled coil</keyword>